<name>A0A0E9SLG1_ANGAN</name>
<proteinExistence type="predicted"/>
<reference evidence="1" key="1">
    <citation type="submission" date="2014-11" db="EMBL/GenBank/DDBJ databases">
        <authorList>
            <person name="Amaro Gonzalez C."/>
        </authorList>
    </citation>
    <scope>NUCLEOTIDE SEQUENCE</scope>
</reference>
<accession>A0A0E9SLG1</accession>
<organism evidence="1">
    <name type="scientific">Anguilla anguilla</name>
    <name type="common">European freshwater eel</name>
    <name type="synonym">Muraena anguilla</name>
    <dbReference type="NCBI Taxonomy" id="7936"/>
    <lineage>
        <taxon>Eukaryota</taxon>
        <taxon>Metazoa</taxon>
        <taxon>Chordata</taxon>
        <taxon>Craniata</taxon>
        <taxon>Vertebrata</taxon>
        <taxon>Euteleostomi</taxon>
        <taxon>Actinopterygii</taxon>
        <taxon>Neopterygii</taxon>
        <taxon>Teleostei</taxon>
        <taxon>Anguilliformes</taxon>
        <taxon>Anguillidae</taxon>
        <taxon>Anguilla</taxon>
    </lineage>
</organism>
<protein>
    <submittedName>
        <fullName evidence="1">Uncharacterized protein</fullName>
    </submittedName>
</protein>
<reference evidence="1" key="2">
    <citation type="journal article" date="2015" name="Fish Shellfish Immunol.">
        <title>Early steps in the European eel (Anguilla anguilla)-Vibrio vulnificus interaction in the gills: Role of the RtxA13 toxin.</title>
        <authorList>
            <person name="Callol A."/>
            <person name="Pajuelo D."/>
            <person name="Ebbesson L."/>
            <person name="Teles M."/>
            <person name="MacKenzie S."/>
            <person name="Amaro C."/>
        </authorList>
    </citation>
    <scope>NUCLEOTIDE SEQUENCE</scope>
</reference>
<evidence type="ECO:0000313" key="1">
    <source>
        <dbReference type="EMBL" id="JAH42166.1"/>
    </source>
</evidence>
<sequence length="29" mass="3446">MFSFSQEIPAFLLPLQCPRLIFEDETNCR</sequence>
<dbReference type="EMBL" id="GBXM01066411">
    <property type="protein sequence ID" value="JAH42166.1"/>
    <property type="molecule type" value="Transcribed_RNA"/>
</dbReference>
<dbReference type="AlphaFoldDB" id="A0A0E9SLG1"/>